<organism evidence="1">
    <name type="scientific">uncultured marine thaumarchaeote AD1000_89_F09</name>
    <dbReference type="NCBI Taxonomy" id="1455947"/>
    <lineage>
        <taxon>Archaea</taxon>
        <taxon>Nitrososphaerota</taxon>
        <taxon>environmental samples</taxon>
    </lineage>
</organism>
<evidence type="ECO:0000313" key="1">
    <source>
        <dbReference type="EMBL" id="AIE97098.1"/>
    </source>
</evidence>
<reference evidence="1" key="1">
    <citation type="journal article" date="2014" name="Genome Biol. Evol.">
        <title>Pangenome evidence for extensive interdomain horizontal transfer affecting lineage core and shell genes in uncultured planktonic thaumarchaeota and euryarchaeota.</title>
        <authorList>
            <person name="Deschamps P."/>
            <person name="Zivanovic Y."/>
            <person name="Moreira D."/>
            <person name="Rodriguez-Valera F."/>
            <person name="Lopez-Garcia P."/>
        </authorList>
    </citation>
    <scope>NUCLEOTIDE SEQUENCE</scope>
</reference>
<dbReference type="AlphaFoldDB" id="A0A075G0I0"/>
<protein>
    <submittedName>
        <fullName evidence="1">Uncharacterized protein</fullName>
    </submittedName>
</protein>
<accession>A0A075G0I0</accession>
<sequence length="87" mass="9942">MKEERIHTGANGFEVWLCHDPDVFTFVEVNMGCFRFPMNQETLNSMLEGLTKAWYEIHKDNHANCGCSENGVTSFDNPFNRKWGGGP</sequence>
<proteinExistence type="predicted"/>
<dbReference type="EMBL" id="KF900497">
    <property type="protein sequence ID" value="AIE97098.1"/>
    <property type="molecule type" value="Genomic_DNA"/>
</dbReference>
<name>A0A075G0I0_9ARCH</name>